<dbReference type="Pfam" id="PF21089">
    <property type="entry name" value="PKS_DH_N"/>
    <property type="match status" value="1"/>
</dbReference>
<evidence type="ECO:0000256" key="7">
    <source>
        <dbReference type="ARBA" id="ARBA00023315"/>
    </source>
</evidence>
<evidence type="ECO:0000259" key="11">
    <source>
        <dbReference type="PROSITE" id="PS52004"/>
    </source>
</evidence>
<dbReference type="InterPro" id="IPR020806">
    <property type="entry name" value="PKS_PP-bd"/>
</dbReference>
<dbReference type="GO" id="GO:0004315">
    <property type="term" value="F:3-oxoacyl-[acyl-carrier-protein] synthase activity"/>
    <property type="evidence" value="ECO:0007669"/>
    <property type="project" value="InterPro"/>
</dbReference>
<feature type="domain" description="Ketosynthase family 3 (KS3)" evidence="11">
    <location>
        <begin position="991"/>
        <end position="1417"/>
    </location>
</feature>
<keyword evidence="6" id="KW-0511">Multifunctional enzyme</keyword>
<dbReference type="Pfam" id="PF14765">
    <property type="entry name" value="PS-DH"/>
    <property type="match status" value="1"/>
</dbReference>
<dbReference type="GO" id="GO:0033068">
    <property type="term" value="P:macrolide biosynthetic process"/>
    <property type="evidence" value="ECO:0007669"/>
    <property type="project" value="UniProtKB-ARBA"/>
</dbReference>
<feature type="domain" description="Carrier" evidence="10">
    <location>
        <begin position="4107"/>
        <end position="4182"/>
    </location>
</feature>
<dbReference type="SUPFAM" id="SSF51735">
    <property type="entry name" value="NAD(P)-binding Rossmann-fold domains"/>
    <property type="match status" value="4"/>
</dbReference>
<evidence type="ECO:0000313" key="14">
    <source>
        <dbReference type="Proteomes" id="UP000078468"/>
    </source>
</evidence>
<dbReference type="PROSITE" id="PS00606">
    <property type="entry name" value="KS3_1"/>
    <property type="match status" value="2"/>
</dbReference>
<dbReference type="GO" id="GO:0004312">
    <property type="term" value="F:fatty acid synthase activity"/>
    <property type="evidence" value="ECO:0007669"/>
    <property type="project" value="TreeGrafter"/>
</dbReference>
<dbReference type="InterPro" id="IPR006162">
    <property type="entry name" value="Ppantetheine_attach_site"/>
</dbReference>
<dbReference type="GeneID" id="91310198"/>
<dbReference type="SMART" id="SM01294">
    <property type="entry name" value="PKS_PP_betabranch"/>
    <property type="match status" value="1"/>
</dbReference>
<dbReference type="InterPro" id="IPR049900">
    <property type="entry name" value="PKS_mFAS_DH"/>
</dbReference>
<dbReference type="Proteomes" id="UP000078468">
    <property type="component" value="Plasmid pspa1"/>
</dbReference>
<dbReference type="Pfam" id="PF08659">
    <property type="entry name" value="KR"/>
    <property type="match status" value="2"/>
</dbReference>
<evidence type="ECO:0000256" key="5">
    <source>
        <dbReference type="ARBA" id="ARBA00023194"/>
    </source>
</evidence>
<dbReference type="PROSITE" id="PS00012">
    <property type="entry name" value="PHOSPHOPANTETHEINE"/>
    <property type="match status" value="2"/>
</dbReference>
<feature type="domain" description="Ketosynthase family 3 (KS3)" evidence="11">
    <location>
        <begin position="12"/>
        <end position="416"/>
    </location>
</feature>
<dbReference type="SMART" id="SM00826">
    <property type="entry name" value="PKS_DH"/>
    <property type="match status" value="1"/>
</dbReference>
<reference evidence="13 14" key="1">
    <citation type="submission" date="2016-05" db="EMBL/GenBank/DDBJ databases">
        <title>Non-Contiguous Finished Genome Sequence of Streptomyces parvulus 2297 Integrated Site-Specifically with Actinophage R4.</title>
        <authorList>
            <person name="Nishizawa T."/>
            <person name="Miura T."/>
            <person name="Harada C."/>
            <person name="Guo Y."/>
            <person name="Narisawa K."/>
            <person name="Ohta H."/>
            <person name="Takahashi H."/>
            <person name="Shirai M."/>
        </authorList>
    </citation>
    <scope>NUCLEOTIDE SEQUENCE [LARGE SCALE GENOMIC DNA]</scope>
    <source>
        <strain evidence="13 14">2297</strain>
        <plasmid evidence="14">pspa1</plasmid>
    </source>
</reference>
<dbReference type="Pfam" id="PF02801">
    <property type="entry name" value="Ketoacyl-synt_C"/>
    <property type="match status" value="3"/>
</dbReference>
<dbReference type="SUPFAM" id="SSF53901">
    <property type="entry name" value="Thiolase-like"/>
    <property type="match status" value="3"/>
</dbReference>
<dbReference type="CDD" id="cd08952">
    <property type="entry name" value="KR_1_SDR_x"/>
    <property type="match status" value="1"/>
</dbReference>
<feature type="active site" description="Proton acceptor; for dehydratase activity" evidence="8">
    <location>
        <position position="3353"/>
    </location>
</feature>
<dbReference type="EMBL" id="CP015867">
    <property type="protein sequence ID" value="ANJ11905.1"/>
    <property type="molecule type" value="Genomic_DNA"/>
</dbReference>
<keyword evidence="4" id="KW-0808">Transferase</keyword>
<dbReference type="InterPro" id="IPR014043">
    <property type="entry name" value="Acyl_transferase_dom"/>
</dbReference>
<evidence type="ECO:0000256" key="1">
    <source>
        <dbReference type="ARBA" id="ARBA00004792"/>
    </source>
</evidence>
<dbReference type="InterPro" id="IPR055123">
    <property type="entry name" value="SpnB-like_Rossmann"/>
</dbReference>
<keyword evidence="3" id="KW-0597">Phosphoprotein</keyword>
<dbReference type="GO" id="GO:0006633">
    <property type="term" value="P:fatty acid biosynthetic process"/>
    <property type="evidence" value="ECO:0007669"/>
    <property type="project" value="InterPro"/>
</dbReference>
<evidence type="ECO:0000259" key="10">
    <source>
        <dbReference type="PROSITE" id="PS50075"/>
    </source>
</evidence>
<dbReference type="InterPro" id="IPR049551">
    <property type="entry name" value="PKS_DH_C"/>
</dbReference>
<dbReference type="InterPro" id="IPR009081">
    <property type="entry name" value="PP-bd_ACP"/>
</dbReference>
<dbReference type="KEGG" id="spav:Spa2297_32875"/>
<dbReference type="Pfam" id="PF00550">
    <property type="entry name" value="PP-binding"/>
    <property type="match status" value="3"/>
</dbReference>
<dbReference type="InterPro" id="IPR018201">
    <property type="entry name" value="Ketoacyl_synth_AS"/>
</dbReference>
<dbReference type="InterPro" id="IPR001227">
    <property type="entry name" value="Ac_transferase_dom_sf"/>
</dbReference>
<dbReference type="SUPFAM" id="SSF55048">
    <property type="entry name" value="Probable ACP-binding domain of malonyl-CoA ACP transacylase"/>
    <property type="match status" value="3"/>
</dbReference>
<evidence type="ECO:0000256" key="9">
    <source>
        <dbReference type="SAM" id="MobiDB-lite"/>
    </source>
</evidence>
<dbReference type="PROSITE" id="PS50075">
    <property type="entry name" value="CARRIER"/>
    <property type="match status" value="3"/>
</dbReference>
<feature type="domain" description="Carrier" evidence="10">
    <location>
        <begin position="890"/>
        <end position="965"/>
    </location>
</feature>
<feature type="active site" description="Proton donor; for dehydratase activity" evidence="8">
    <location>
        <position position="3523"/>
    </location>
</feature>
<gene>
    <name evidence="13" type="ORF">Spa2297_32875</name>
</gene>
<dbReference type="FunFam" id="3.40.366.10:FF:000002">
    <property type="entry name" value="Probable polyketide synthase 2"/>
    <property type="match status" value="3"/>
</dbReference>
<dbReference type="FunFam" id="3.40.47.10:FF:000019">
    <property type="entry name" value="Polyketide synthase type I"/>
    <property type="match status" value="2"/>
</dbReference>
<evidence type="ECO:0000259" key="12">
    <source>
        <dbReference type="PROSITE" id="PS52019"/>
    </source>
</evidence>
<dbReference type="InterPro" id="IPR020807">
    <property type="entry name" value="PKS_DH"/>
</dbReference>
<dbReference type="SMART" id="SM00825">
    <property type="entry name" value="PKS_KS"/>
    <property type="match status" value="3"/>
</dbReference>
<feature type="domain" description="PKS/mFAS DH" evidence="12">
    <location>
        <begin position="3321"/>
        <end position="3602"/>
    </location>
</feature>
<feature type="domain" description="Carrier" evidence="10">
    <location>
        <begin position="2346"/>
        <end position="2421"/>
    </location>
</feature>
<evidence type="ECO:0008006" key="15">
    <source>
        <dbReference type="Google" id="ProtNLM"/>
    </source>
</evidence>
<dbReference type="Pfam" id="PF00698">
    <property type="entry name" value="Acyl_transf_1"/>
    <property type="match status" value="3"/>
</dbReference>
<keyword evidence="7" id="KW-0012">Acyltransferase</keyword>
<dbReference type="InterPro" id="IPR050091">
    <property type="entry name" value="PKS_NRPS_Biosynth_Enz"/>
</dbReference>
<feature type="region of interest" description="Disordered" evidence="9">
    <location>
        <begin position="2315"/>
        <end position="2334"/>
    </location>
</feature>
<dbReference type="SMART" id="SM00823">
    <property type="entry name" value="PKS_PP"/>
    <property type="match status" value="3"/>
</dbReference>
<dbReference type="FunFam" id="1.10.1200.10:FF:000007">
    <property type="entry name" value="Probable polyketide synthase pks17"/>
    <property type="match status" value="2"/>
</dbReference>
<accession>A0A191VAG4</accession>
<evidence type="ECO:0000256" key="2">
    <source>
        <dbReference type="ARBA" id="ARBA00022450"/>
    </source>
</evidence>
<dbReference type="InterPro" id="IPR020841">
    <property type="entry name" value="PKS_Beta-ketoAc_synthase_dom"/>
</dbReference>
<dbReference type="Pfam" id="PF16197">
    <property type="entry name" value="KAsynt_C_assoc"/>
    <property type="match status" value="3"/>
</dbReference>
<dbReference type="Gene3D" id="3.40.50.720">
    <property type="entry name" value="NAD(P)-binding Rossmann-like Domain"/>
    <property type="match status" value="2"/>
</dbReference>
<dbReference type="InterPro" id="IPR016035">
    <property type="entry name" value="Acyl_Trfase/lysoPLipase"/>
</dbReference>
<dbReference type="Pfam" id="PF00109">
    <property type="entry name" value="ketoacyl-synt"/>
    <property type="match status" value="3"/>
</dbReference>
<dbReference type="InterPro" id="IPR014031">
    <property type="entry name" value="Ketoacyl_synth_C"/>
</dbReference>
<keyword evidence="5" id="KW-0045">Antibiotic biosynthesis</keyword>
<name>A0A191VAG4_9ACTN</name>
<dbReference type="Gene3D" id="3.30.70.3290">
    <property type="match status" value="3"/>
</dbReference>
<sequence length="4269" mass="445318">MTPNTREQHTEDNDIAVVGMACRLPGADGIGEFWQLLRDGRDAVSAQPDGTRRGALADHGRFDAGFFGMSPAEAAATDPQHRLVLELGWEALEHAGIVPARLSGTRGGVYVGIASDDYATLTRAAGHTDGYTAAGRHRAMAANRLSHRLGLRGPSMAVDTAQSSALVAVHLACESLRRGESDLCLAGGVNLVLAEDSTTAMEMMGALSPDGRCHTFDARANGYVRGEGGGVIVLKPLHRALADGDRVHCVIKGGAVNNDGGGPSLTTPDRAAQEAVLREAYAHAGVPAAQVGYVELHGTGTRAGDPVEAAALGAVLGTAPGRRTPLTVGSAKTNVGHLEGAAGVVGLLKAVLAVREGELPPSLHHTTPNPDIDLDGLNLTVQTELESWAAEPDTPRLAGVSAFGMGGTNAHLVLSQAPAPAPAPEAAHQLPVVPVVVSGRTAEALRDQAARLSAHVEHTPELDLHDAARTLAEARTVFAHRAVVLAGDRHQLLTRLERSAVHGVAPESAARSRTVLVFPGQGTQWAGMGRELLDSSPVFAARLGECAAALEPFVDFDPVEVLRSGAALERVEVIQPVTWAVMVSLAELWRSVGVVPDAVVGHSQGEIAAAAVSGALSLEDAARVVALRAQVIGRELAGLGGMASVSLPRADVEARLSAGWEGRLDVAAVNGPSSTVIAGDADAIVEFVAACQADEVRARQVPVDYASHSAHVERIEAELLDVLAPITPHASRVPFYSTVDAALTDSTTLDAGYWYRNLRHTVRFEQTARLLIDAGFGTFVESSAHPVLTMAVQETADVIAVGSLRRDEGGLERFLSAAAELFVQGVPVEWSALFEGTAARRVELPTYAFQRTRHWFDSVPEAEPVSGVPDTEETLLSRELRGLSGADRLDHVLELVRVHAATVLGRPSADTVSAELTFKEQGFESIQGIELRNRLRAATGLKLPTTLVYDHPTPLEVARLIRDMADAAEEIPGTTTPPEPRTAPTGTDHPDDAIAIVGMACRFPGGVGSPEGLWDLVVSGGDAVSGFPVDRGWDVEGLFDPEPGRPGRTYVREGGFLHGAGQFDAGFFGISPREAVAMDPQQRLLLETSWEALERAGVPASGLRGSRTGVFVGAMTQEYGPRLYEPAQGYDGYLLTGNTASVLSGRISYALGLEGPAVTVDTACSSSLVSLHLAAQALRAGECDLALAGGAAVMASPGMFVEFSQQRGLSVDGRCRAFAEGADGTGWGEGVGMLLVERLSDARRLGHRVLAVVRGSAVNQDGASNGLTAPNGPSQQRVIRAALESAGLSASDVDVVEAHGTGTRLGDPIEAQALLATYGQGREAERPLWLGSLKSNVGHAQAAAGVGGVIKMVMALEHGVLPKTLHVDEPSSRVDWSAGAVELLAEQREWPEVGRPRRAGVSSFGVSGTNAHVILEQAPAVESVAGPEAVRDLPVVPLVFSAKSQVALEDQSALVTRLLESAGDVRPLDVAFSLATGRSVFEHRQVRVGEVTVEGVASDSSGRTVLVFPGQGTQWAGMGRELLDSSPVFAARLGECAAALEPFVDFDPVEVLRSGAALERVEVIQPVTWAVMVSLAELWRSVGVVPDAVVGHSQGEIAAAAVSGALSLEDAARVVALRAQVIGRELAGLGGMASVSLPRADVEARLAGWEGRLDVAAVNGPSSTVVAGDADAIVDFVAACQADEVRARQVPVDYASHSAHVERIEAELHAVLAPITPLASHIPFFSTVDAAPADTTTLDAGYWYRNLRHTVRFEETVRLLTSKGYGTFVESSAHPVLTMGVQETADVTAVGSLRRDEGGLARFLTSAAELFVHGTSVDWAPLFEGTGAQRVDLPTYPFQHQHYWHEPLVSVAAPTAAAESDAWRYRVSWQGLAGDVIGALGGRWLVVVPEGVESDGAEAALAGAGARVERLVVDAGSVERGELAARLAAHGDLTGILSLLSLDRTQAAVLATVALVQAAADTETGARLWAATREAVAVVPGEVAEDSGAQIWAFARVAALELPALWGGVIDLPAQPDARAWQRVVAALTGRDGEDQIAVRASGTYGRRISRAATAPVRSPYSPRGTVLVTGGTGALGAQVARWAAREGAEHLVLTSRRGPDAPGASELAAELRALGVEVTVAACDVADRDALAALLDRHPPTAVFHTAGVLADGLIGTVTAQDLRDVRAPKADAARHLHELTSAGGTDLDAFVLFSSVTGTWGNGGQAAYAAANASLDVLAEQRRAQGLPATSIAWGLWGGGGMAEGAGEESLNRRGIRPMDPDKGIEALHRALDHGDVCVTVVDVDWDDFAPRTGALRPAPGFTTVPEARRALEARGRGTEPSAAGPSDGLAARLAPLPDPERIRLLVELVRAEAATVLRHPGTEAVLADRSFKDAGFDSLTALELRNRLNAATGLTLPATVVFDRPSPAVLAEHLLGRLLGDTASAAPLPARPAPYPSADETDPVVIVSMACRYPGDAATPEALWDLVNAGRDVIGAAPVDRGWNLDEIFVPDPENLPRGHTYVREGGFLHEAAAFDAEFFGISPREALVMDPQQRLLLETSWEALERAGIDPRTLRGSRTGVFAGLTHQEYASRLHEADEEHEGYLLTGKSASVVSGRISYVLGLEGPSVSLDTACSSSLVALHQAVQALRAGECDLALAGGVTVMAAPGLFVEFSRQRGLSADGRSRAFADAADGTSWGEGAGILLVERMSDAVRNGHPVLAVVRGSAVNQDGASNGLTAPNGPSQERVIVQALTNAGLGYDDVDVVEAHGTGTRLGDPIEAQALLATYGQRKEAERPLWLGSLKSNIGHPQAAAGVGGVIKMVMALERGVLPKTLHVDEPSSRVDWSAGAVELLTEQREWPEVGRPRRAGVSAFGVSGTNAHVILEQAPAAETGARPAARELPVVPLVLTARSAKALHQQTERLDARLESAADLRPLDVAFSLATGRSVFAHRQVRIGDVTVEGVASDSSGRTVLVFPGQGTQWAGMGRELLDSSPVFAARLGECAAALAPFVDFDPVEVLRSGAALERVEVIQPVTWAVMVSLAELWRSLGAVPDAVVGHSQGEIAAAAVSGALSLEDAARVVALRAQVIGRELAGLGGMASISLPRTDVEARLVGWEGRLDVAAVNGPSSTVVAGDADAIVEFVAACQADEVRARQVPVDYASHSAHVERIEAELHAVLAPITPTASRIPFYSTVDAAPADTTTLDAGYWYRNLRHTVRFEETVRLLVDDGFGTFVESSAHPVLTMGIQETADVVAVGSLRRDDGGLARFLTSAAELFVHGTPVDWAPLFEGTGAQRVDLPTYPFQHQHYWAPTSPAGTGDAAAARFGMRWETHPLLGGALPLAESGEVVLAGRVSLADHPWITDHAVLGRTLLPGTAFVELALRAAAATGCGGVEELGLEAPLTLTERTAVQVQVRVEAADGTGRRSMTIHSRTETADGSESAWTRHAGGVLGAAAPTAPVADWAGAAWPPAGCERLTAEDVYARFTELGYEYGEVFSGVQTLWHREGEVFAEIGLPDRARSDAARYGVHPALLDAALQPWLAGGLLDVPDGALLLPFAWQGVTLHAAGADTLRVRIARTGTGEVSLTAVDPAGAPVLDLAALVMRPVERGRLEALLGAAGDRLPLYRVGWRGTAGSARPVRRLAFIGSGTAGARARSSAAEVETYADLAALRAAVSSGTSPLPDAVVAAFPPQSATPERVREQTARGLALLQDWLSGDEDAVTERVRLVLLTEGAVAAAPAEELPGLAGAGLWGLVRSAQTEHPGRFVLADTDGTDASATALAAALGTDEEQLALRDGEIRVPGLVRHEEPRGADASPATGPALDPEGTVLVTGATGTLGALLARHLVTAHGVRHLLLVSRSGADAAGARELSRDLTGLGARVRIAACDTADRPALQALLAGVDAAHPLTAVVHAAGVLDDGPVTALDAGRLDTVLRPKADAALHLHELTADLPLSAFVLFSGAAGLLGRPGQANYAAANTFLDALAAHRRATGLPATALAWGLWGEASGMTGHLSETDLRRMRRSGVAPMTNAQGLAFFDQALDRPGDQSLLVPLRLDTNALRAPGTRTPALLRGLVPAPSAPRAQAAGDTAARPAGTGREELARRLAGLDEIARQRELLTLVRAEVAAVLGLDGPDAVDPGRAFRDIGFDSLTAVELRNRLGAATGLRLAAAVVFDQPTPHAITAHIGAELAAAAGGVREAGQAALAGLETLEAAVAALAADDIRRETVHRRLAALVTALGPAGGPAGAAGPEPLVAAPEDLADVDDEELFAFIEETL</sequence>
<dbReference type="PANTHER" id="PTHR43775:SF51">
    <property type="entry name" value="INACTIVE PHENOLPHTHIOCEROL SYNTHESIS POLYKETIDE SYNTHASE TYPE I PKS1-RELATED"/>
    <property type="match status" value="1"/>
</dbReference>
<dbReference type="Gene3D" id="3.40.366.10">
    <property type="entry name" value="Malonyl-Coenzyme A Acyl Carrier Protein, domain 2"/>
    <property type="match status" value="3"/>
</dbReference>
<dbReference type="CDD" id="cd00833">
    <property type="entry name" value="PKS"/>
    <property type="match status" value="3"/>
</dbReference>
<dbReference type="SUPFAM" id="SSF47336">
    <property type="entry name" value="ACP-like"/>
    <property type="match status" value="3"/>
</dbReference>
<dbReference type="GO" id="GO:0031177">
    <property type="term" value="F:phosphopantetheine binding"/>
    <property type="evidence" value="ECO:0007669"/>
    <property type="project" value="InterPro"/>
</dbReference>
<dbReference type="Gene3D" id="3.40.47.10">
    <property type="match status" value="3"/>
</dbReference>
<dbReference type="Gene3D" id="3.10.129.110">
    <property type="entry name" value="Polyketide synthase dehydratase"/>
    <property type="match status" value="1"/>
</dbReference>
<feature type="domain" description="Ketosynthase family 3 (KS3)" evidence="11">
    <location>
        <begin position="2444"/>
        <end position="2872"/>
    </location>
</feature>
<dbReference type="InterPro" id="IPR057326">
    <property type="entry name" value="KR_dom"/>
</dbReference>
<dbReference type="Pfam" id="PF22953">
    <property type="entry name" value="SpnB_Rossmann"/>
    <property type="match status" value="1"/>
</dbReference>
<dbReference type="PANTHER" id="PTHR43775">
    <property type="entry name" value="FATTY ACID SYNTHASE"/>
    <property type="match status" value="1"/>
</dbReference>
<proteinExistence type="predicted"/>
<geneLocation type="plasmid" evidence="14">
    <name>pspa1</name>
</geneLocation>
<dbReference type="InterPro" id="IPR014030">
    <property type="entry name" value="Ketoacyl_synth_N"/>
</dbReference>
<keyword evidence="13" id="KW-0614">Plasmid</keyword>
<feature type="region of interest" description="N-terminal hotdog fold" evidence="8">
    <location>
        <begin position="3321"/>
        <end position="3447"/>
    </location>
</feature>
<dbReference type="InterPro" id="IPR013968">
    <property type="entry name" value="PKS_KR"/>
</dbReference>
<dbReference type="CDD" id="cd08956">
    <property type="entry name" value="KR_3_FAS_SDR_x"/>
    <property type="match status" value="1"/>
</dbReference>
<keyword evidence="2" id="KW-0596">Phosphopantetheine</keyword>
<evidence type="ECO:0000313" key="13">
    <source>
        <dbReference type="EMBL" id="ANJ11905.1"/>
    </source>
</evidence>
<organism evidence="13 14">
    <name type="scientific">Streptomyces parvulus</name>
    <dbReference type="NCBI Taxonomy" id="146923"/>
    <lineage>
        <taxon>Bacteria</taxon>
        <taxon>Bacillati</taxon>
        <taxon>Actinomycetota</taxon>
        <taxon>Actinomycetes</taxon>
        <taxon>Kitasatosporales</taxon>
        <taxon>Streptomycetaceae</taxon>
        <taxon>Streptomyces</taxon>
    </lineage>
</organism>
<dbReference type="PROSITE" id="PS52004">
    <property type="entry name" value="KS3_2"/>
    <property type="match status" value="3"/>
</dbReference>
<dbReference type="SUPFAM" id="SSF52151">
    <property type="entry name" value="FabD/lysophospholipase-like"/>
    <property type="match status" value="3"/>
</dbReference>
<evidence type="ECO:0000256" key="6">
    <source>
        <dbReference type="ARBA" id="ARBA00023268"/>
    </source>
</evidence>
<dbReference type="InterPro" id="IPR042104">
    <property type="entry name" value="PKS_dehydratase_sf"/>
</dbReference>
<evidence type="ECO:0000256" key="4">
    <source>
        <dbReference type="ARBA" id="ARBA00022679"/>
    </source>
</evidence>
<dbReference type="SMART" id="SM00822">
    <property type="entry name" value="PKS_KR"/>
    <property type="match status" value="2"/>
</dbReference>
<dbReference type="SMART" id="SM00827">
    <property type="entry name" value="PKS_AT"/>
    <property type="match status" value="3"/>
</dbReference>
<dbReference type="InterPro" id="IPR036736">
    <property type="entry name" value="ACP-like_sf"/>
</dbReference>
<dbReference type="Gene3D" id="1.10.1200.10">
    <property type="entry name" value="ACP-like"/>
    <property type="match status" value="3"/>
</dbReference>
<dbReference type="InterPro" id="IPR016039">
    <property type="entry name" value="Thiolase-like"/>
</dbReference>
<dbReference type="InterPro" id="IPR036291">
    <property type="entry name" value="NAD(P)-bd_dom_sf"/>
</dbReference>
<protein>
    <recommendedName>
        <fullName evidence="15">Polyketide synthase</fullName>
    </recommendedName>
</protein>
<dbReference type="InterPro" id="IPR016036">
    <property type="entry name" value="Malonyl_transacylase_ACP-bd"/>
</dbReference>
<feature type="region of interest" description="C-terminal hotdog fold" evidence="8">
    <location>
        <begin position="3462"/>
        <end position="3602"/>
    </location>
</feature>
<evidence type="ECO:0000256" key="8">
    <source>
        <dbReference type="PROSITE-ProRule" id="PRU01363"/>
    </source>
</evidence>
<dbReference type="InterPro" id="IPR049552">
    <property type="entry name" value="PKS_DH_N"/>
</dbReference>
<dbReference type="InterPro" id="IPR032821">
    <property type="entry name" value="PKS_assoc"/>
</dbReference>
<comment type="pathway">
    <text evidence="1">Antibiotic biosynthesis.</text>
</comment>
<evidence type="ECO:0000256" key="3">
    <source>
        <dbReference type="ARBA" id="ARBA00022553"/>
    </source>
</evidence>
<dbReference type="RefSeq" id="WP_064732232.1">
    <property type="nucleotide sequence ID" value="NZ_CP015867.1"/>
</dbReference>
<dbReference type="PROSITE" id="PS52019">
    <property type="entry name" value="PKS_MFAS_DH"/>
    <property type="match status" value="1"/>
</dbReference>